<evidence type="ECO:0000313" key="2">
    <source>
        <dbReference type="Proteomes" id="UP000765509"/>
    </source>
</evidence>
<comment type="caution">
    <text evidence="1">The sequence shown here is derived from an EMBL/GenBank/DDBJ whole genome shotgun (WGS) entry which is preliminary data.</text>
</comment>
<organism evidence="1 2">
    <name type="scientific">Austropuccinia psidii MF-1</name>
    <dbReference type="NCBI Taxonomy" id="1389203"/>
    <lineage>
        <taxon>Eukaryota</taxon>
        <taxon>Fungi</taxon>
        <taxon>Dikarya</taxon>
        <taxon>Basidiomycota</taxon>
        <taxon>Pucciniomycotina</taxon>
        <taxon>Pucciniomycetes</taxon>
        <taxon>Pucciniales</taxon>
        <taxon>Sphaerophragmiaceae</taxon>
        <taxon>Austropuccinia</taxon>
    </lineage>
</organism>
<proteinExistence type="predicted"/>
<keyword evidence="2" id="KW-1185">Reference proteome</keyword>
<gene>
    <name evidence="1" type="ORF">O181_020289</name>
</gene>
<accession>A0A9Q3CB06</accession>
<name>A0A9Q3CB06_9BASI</name>
<dbReference type="EMBL" id="AVOT02006025">
    <property type="protein sequence ID" value="MBW0480574.1"/>
    <property type="molecule type" value="Genomic_DNA"/>
</dbReference>
<evidence type="ECO:0000313" key="1">
    <source>
        <dbReference type="EMBL" id="MBW0480574.1"/>
    </source>
</evidence>
<reference evidence="1" key="1">
    <citation type="submission" date="2021-03" db="EMBL/GenBank/DDBJ databases">
        <title>Draft genome sequence of rust myrtle Austropuccinia psidii MF-1, a brazilian biotype.</title>
        <authorList>
            <person name="Quecine M.C."/>
            <person name="Pachon D.M.R."/>
            <person name="Bonatelli M.L."/>
            <person name="Correr F.H."/>
            <person name="Franceschini L.M."/>
            <person name="Leite T.F."/>
            <person name="Margarido G.R.A."/>
            <person name="Almeida C.A."/>
            <person name="Ferrarezi J.A."/>
            <person name="Labate C.A."/>
        </authorList>
    </citation>
    <scope>NUCLEOTIDE SEQUENCE</scope>
    <source>
        <strain evidence="1">MF-1</strain>
    </source>
</reference>
<sequence length="363" mass="42023">MNVMQFGGEAPVQNINPHGFPILESFHVFEESQGSGSSLRSDIVYQAHLPHLYEVSEKELADSSSLWEYHKFRSRNIKPKRRVVKPRAEYIAKTSLGDCELSYLQLVHPLLDFCKDLITSVRSKKNLWKKELNKSIMTFIPQYIKTVLAFIRLINFSYTPPLFKGDALRQAQLAAFEELKAFIREVFLGEREENKSTTELHATNEGLDWSYEVEHFRNEFRPGAERSVNHRLASIWVMTELWMKNNLGPLYETFNKEDGFDKSTFKCIISDKACFASDPSISEALSAFKLNFLPFSTQTHLLKGIAIDNIKTRISEEETSGGWFYSVKTDFWQRVVIQSVILRYYLLQVTVTSYCCTLKVSRY</sequence>
<dbReference type="AlphaFoldDB" id="A0A9Q3CB06"/>
<protein>
    <submittedName>
        <fullName evidence="1">Uncharacterized protein</fullName>
    </submittedName>
</protein>
<dbReference type="Proteomes" id="UP000765509">
    <property type="component" value="Unassembled WGS sequence"/>
</dbReference>